<feature type="domain" description="ShKT" evidence="9">
    <location>
        <begin position="359"/>
        <end position="393"/>
    </location>
</feature>
<dbReference type="STRING" id="436017.A4RRF5"/>
<dbReference type="Gramene" id="ABO94183">
    <property type="protein sequence ID" value="ABO94183"/>
    <property type="gene ID" value="OSTLU_28999"/>
</dbReference>
<evidence type="ECO:0000256" key="7">
    <source>
        <dbReference type="SAM" id="MobiDB-lite"/>
    </source>
</evidence>
<evidence type="ECO:0000256" key="5">
    <source>
        <dbReference type="ARBA" id="ARBA00022989"/>
    </source>
</evidence>
<dbReference type="KEGG" id="olu:OSTLU_28999"/>
<evidence type="ECO:0000313" key="11">
    <source>
        <dbReference type="Proteomes" id="UP000001568"/>
    </source>
</evidence>
<dbReference type="GO" id="GO:0016757">
    <property type="term" value="F:glycosyltransferase activity"/>
    <property type="evidence" value="ECO:0007669"/>
    <property type="project" value="UniProtKB-KW"/>
</dbReference>
<dbReference type="PANTHER" id="PTHR31485:SF7">
    <property type="entry name" value="PEPTIDYL SERINE ALPHA-GALACTOSYLTRANSFERASE"/>
    <property type="match status" value="1"/>
</dbReference>
<feature type="transmembrane region" description="Helical" evidence="8">
    <location>
        <begin position="471"/>
        <end position="492"/>
    </location>
</feature>
<dbReference type="InterPro" id="IPR003582">
    <property type="entry name" value="ShKT_dom"/>
</dbReference>
<gene>
    <name evidence="10" type="ORF">OSTLU_28999</name>
</gene>
<organism evidence="10 11">
    <name type="scientific">Ostreococcus lucimarinus (strain CCE9901)</name>
    <dbReference type="NCBI Taxonomy" id="436017"/>
    <lineage>
        <taxon>Eukaryota</taxon>
        <taxon>Viridiplantae</taxon>
        <taxon>Chlorophyta</taxon>
        <taxon>Mamiellophyceae</taxon>
        <taxon>Mamiellales</taxon>
        <taxon>Bathycoccaceae</taxon>
        <taxon>Ostreococcus</taxon>
    </lineage>
</organism>
<dbReference type="GeneID" id="5000008"/>
<keyword evidence="6 8" id="KW-0472">Membrane</keyword>
<dbReference type="SMART" id="SM00254">
    <property type="entry name" value="ShKT"/>
    <property type="match status" value="1"/>
</dbReference>
<keyword evidence="4 8" id="KW-0812">Transmembrane</keyword>
<dbReference type="InterPro" id="IPR044845">
    <property type="entry name" value="HPAT/SRGT1-like"/>
</dbReference>
<dbReference type="eggNOG" id="ENOG502QQG8">
    <property type="taxonomic scope" value="Eukaryota"/>
</dbReference>
<evidence type="ECO:0000256" key="1">
    <source>
        <dbReference type="ARBA" id="ARBA00004167"/>
    </source>
</evidence>
<proteinExistence type="predicted"/>
<evidence type="ECO:0000313" key="10">
    <source>
        <dbReference type="EMBL" id="ABO94183.1"/>
    </source>
</evidence>
<dbReference type="OMA" id="PPWISEM"/>
<keyword evidence="2" id="KW-0328">Glycosyltransferase</keyword>
<feature type="region of interest" description="Disordered" evidence="7">
    <location>
        <begin position="411"/>
        <end position="431"/>
    </location>
</feature>
<dbReference type="HOGENOM" id="CLU_477654_0_0_1"/>
<comment type="subcellular location">
    <subcellularLocation>
        <location evidence="1">Membrane</location>
        <topology evidence="1">Single-pass membrane protein</topology>
    </subcellularLocation>
</comment>
<dbReference type="AlphaFoldDB" id="A4RRF5"/>
<evidence type="ECO:0000256" key="6">
    <source>
        <dbReference type="ARBA" id="ARBA00023136"/>
    </source>
</evidence>
<dbReference type="Pfam" id="PF01549">
    <property type="entry name" value="ShK"/>
    <property type="match status" value="1"/>
</dbReference>
<dbReference type="InterPro" id="IPR056508">
    <property type="entry name" value="HPAT-like"/>
</dbReference>
<evidence type="ECO:0000256" key="8">
    <source>
        <dbReference type="SAM" id="Phobius"/>
    </source>
</evidence>
<dbReference type="RefSeq" id="XP_001415891.1">
    <property type="nucleotide sequence ID" value="XM_001415854.1"/>
</dbReference>
<accession>A4RRF5</accession>
<reference evidence="10 11" key="1">
    <citation type="journal article" date="2007" name="Proc. Natl. Acad. Sci. U.S.A.">
        <title>The tiny eukaryote Ostreococcus provides genomic insights into the paradox of plankton speciation.</title>
        <authorList>
            <person name="Palenik B."/>
            <person name="Grimwood J."/>
            <person name="Aerts A."/>
            <person name="Rouze P."/>
            <person name="Salamov A."/>
            <person name="Putnam N."/>
            <person name="Dupont C."/>
            <person name="Jorgensen R."/>
            <person name="Derelle E."/>
            <person name="Rombauts S."/>
            <person name="Zhou K."/>
            <person name="Otillar R."/>
            <person name="Merchant S.S."/>
            <person name="Podell S."/>
            <person name="Gaasterland T."/>
            <person name="Napoli C."/>
            <person name="Gendler K."/>
            <person name="Manuell A."/>
            <person name="Tai V."/>
            <person name="Vallon O."/>
            <person name="Piganeau G."/>
            <person name="Jancek S."/>
            <person name="Heijde M."/>
            <person name="Jabbari K."/>
            <person name="Bowler C."/>
            <person name="Lohr M."/>
            <person name="Robbens S."/>
            <person name="Werner G."/>
            <person name="Dubchak I."/>
            <person name="Pazour G.J."/>
            <person name="Ren Q."/>
            <person name="Paulsen I."/>
            <person name="Delwiche C."/>
            <person name="Schmutz J."/>
            <person name="Rokhsar D."/>
            <person name="Van de Peer Y."/>
            <person name="Moreau H."/>
            <person name="Grigoriev I.V."/>
        </authorList>
    </citation>
    <scope>NUCLEOTIDE SEQUENCE [LARGE SCALE GENOMIC DNA]</scope>
    <source>
        <strain evidence="10 11">CCE9901</strain>
    </source>
</reference>
<keyword evidence="3" id="KW-0808">Transferase</keyword>
<sequence length="508" mass="58395">MHTVFSTECNGYFDWQSYGLYDSWRRVGQRGKFTRLMACDDENSPSLRVVPDTHVHPNYATHPVTKDSYTAYNKPFSIHHWLTNAEVTADFIIVLDADMIFRAPMTVDLLGVRRGAPVSAKYGYLIGTQPESHMGVKARVRNVEKAQQVGGFTVMHREDMRKLAPRWLYWTEEVRQDPDSWANTGDIYNANGKYGPPWISEMYGYVFAAAEVGITFQVHDDFMLYPGYDPPSDSRFPVVLHYGLTFNVQDYAFDKQWFHRSVLGCPTPELFQRPPTLAELRSKGPQRRRDEVALVCAWGLYNATRQYAIERCGIANPIDTRKIHYSCSKDARGVLSCSERKNTDDTFRGGGGDDDEEECRDTNDMCCGWAHDGECEKNPSFMLQSCPRSCDTCTVRCESRCCPPEKEAVKEETETQNDLNKPMNDGASTVRDDKVEDELHSFEDAREDEPLRAVEKDFATTPDDESGWYTYWHAFLISSTLLFCVVRIRLALKRRARRRSRHYVVVRR</sequence>
<evidence type="ECO:0000256" key="2">
    <source>
        <dbReference type="ARBA" id="ARBA00022676"/>
    </source>
</evidence>
<dbReference type="PANTHER" id="PTHR31485">
    <property type="entry name" value="PEPTIDYL SERINE ALPHA-GALACTOSYLTRANSFERASE"/>
    <property type="match status" value="1"/>
</dbReference>
<keyword evidence="11" id="KW-1185">Reference proteome</keyword>
<keyword evidence="5 8" id="KW-1133">Transmembrane helix</keyword>
<dbReference type="OrthoDB" id="2015991at2759"/>
<evidence type="ECO:0000259" key="9">
    <source>
        <dbReference type="PROSITE" id="PS51670"/>
    </source>
</evidence>
<dbReference type="PROSITE" id="PS51670">
    <property type="entry name" value="SHKT"/>
    <property type="match status" value="1"/>
</dbReference>
<dbReference type="Pfam" id="PF23452">
    <property type="entry name" value="HPAT"/>
    <property type="match status" value="1"/>
</dbReference>
<dbReference type="EMBL" id="CP000581">
    <property type="protein sequence ID" value="ABO94183.1"/>
    <property type="molecule type" value="Genomic_DNA"/>
</dbReference>
<name>A4RRF5_OSTLU</name>
<evidence type="ECO:0000256" key="3">
    <source>
        <dbReference type="ARBA" id="ARBA00022679"/>
    </source>
</evidence>
<evidence type="ECO:0000256" key="4">
    <source>
        <dbReference type="ARBA" id="ARBA00022692"/>
    </source>
</evidence>
<dbReference type="Proteomes" id="UP000001568">
    <property type="component" value="Chromosome 1"/>
</dbReference>
<dbReference type="GO" id="GO:0016020">
    <property type="term" value="C:membrane"/>
    <property type="evidence" value="ECO:0007669"/>
    <property type="project" value="UniProtKB-SubCell"/>
</dbReference>
<protein>
    <recommendedName>
        <fullName evidence="9">ShKT domain-containing protein</fullName>
    </recommendedName>
</protein>